<keyword evidence="2" id="KW-1185">Reference proteome</keyword>
<dbReference type="EMBL" id="JBBNAG010000010">
    <property type="protein sequence ID" value="KAK9100719.1"/>
    <property type="molecule type" value="Genomic_DNA"/>
</dbReference>
<reference evidence="1 2" key="1">
    <citation type="submission" date="2024-01" db="EMBL/GenBank/DDBJ databases">
        <title>Genome assemblies of Stephania.</title>
        <authorList>
            <person name="Yang L."/>
        </authorList>
    </citation>
    <scope>NUCLEOTIDE SEQUENCE [LARGE SCALE GENOMIC DNA]</scope>
    <source>
        <strain evidence="1">JXDWG</strain>
        <tissue evidence="1">Leaf</tissue>
    </source>
</reference>
<comment type="caution">
    <text evidence="1">The sequence shown here is derived from an EMBL/GenBank/DDBJ whole genome shotgun (WGS) entry which is preliminary data.</text>
</comment>
<gene>
    <name evidence="1" type="ORF">Scep_024149</name>
</gene>
<dbReference type="Proteomes" id="UP001419268">
    <property type="component" value="Unassembled WGS sequence"/>
</dbReference>
<dbReference type="AlphaFoldDB" id="A0AAP0F4Y2"/>
<name>A0AAP0F4Y2_9MAGN</name>
<proteinExistence type="predicted"/>
<evidence type="ECO:0000313" key="1">
    <source>
        <dbReference type="EMBL" id="KAK9100719.1"/>
    </source>
</evidence>
<evidence type="ECO:0000313" key="2">
    <source>
        <dbReference type="Proteomes" id="UP001419268"/>
    </source>
</evidence>
<sequence length="121" mass="14043">MLSKQHLDLDLDPRYQSTDRRKLVIGSLLVEVYKTNPGMRASEENTLMLKSMTIPNRRLELIQLHSYDTSIDESELYLSVVERDDKRRRYGLGWIPSSWGVDMLEQDLLGLCLLIMSLLSD</sequence>
<protein>
    <submittedName>
        <fullName evidence="1">Uncharacterized protein</fullName>
    </submittedName>
</protein>
<organism evidence="1 2">
    <name type="scientific">Stephania cephalantha</name>
    <dbReference type="NCBI Taxonomy" id="152367"/>
    <lineage>
        <taxon>Eukaryota</taxon>
        <taxon>Viridiplantae</taxon>
        <taxon>Streptophyta</taxon>
        <taxon>Embryophyta</taxon>
        <taxon>Tracheophyta</taxon>
        <taxon>Spermatophyta</taxon>
        <taxon>Magnoliopsida</taxon>
        <taxon>Ranunculales</taxon>
        <taxon>Menispermaceae</taxon>
        <taxon>Menispermoideae</taxon>
        <taxon>Cissampelideae</taxon>
        <taxon>Stephania</taxon>
    </lineage>
</organism>
<accession>A0AAP0F4Y2</accession>